<feature type="non-terminal residue" evidence="1">
    <location>
        <position position="63"/>
    </location>
</feature>
<comment type="caution">
    <text evidence="1">The sequence shown here is derived from an EMBL/GenBank/DDBJ whole genome shotgun (WGS) entry which is preliminary data.</text>
</comment>
<dbReference type="AlphaFoldDB" id="A0A7K9SSI9"/>
<feature type="non-terminal residue" evidence="1">
    <location>
        <position position="1"/>
    </location>
</feature>
<name>A0A7K9SSI9_9PICI</name>
<keyword evidence="2" id="KW-1185">Reference proteome</keyword>
<gene>
    <name evidence="1" type="primary">Sipa1l3_2</name>
    <name evidence="1" type="ORF">GALDEA_R15660</name>
</gene>
<evidence type="ECO:0000313" key="2">
    <source>
        <dbReference type="Proteomes" id="UP000566440"/>
    </source>
</evidence>
<dbReference type="Proteomes" id="UP000566440">
    <property type="component" value="Unassembled WGS sequence"/>
</dbReference>
<organism evidence="1 2">
    <name type="scientific">Galbula dea</name>
    <dbReference type="NCBI Taxonomy" id="1109041"/>
    <lineage>
        <taxon>Eukaryota</taxon>
        <taxon>Metazoa</taxon>
        <taxon>Chordata</taxon>
        <taxon>Craniata</taxon>
        <taxon>Vertebrata</taxon>
        <taxon>Euteleostomi</taxon>
        <taxon>Archelosauria</taxon>
        <taxon>Archosauria</taxon>
        <taxon>Dinosauria</taxon>
        <taxon>Saurischia</taxon>
        <taxon>Theropoda</taxon>
        <taxon>Coelurosauria</taxon>
        <taxon>Aves</taxon>
        <taxon>Neognathae</taxon>
        <taxon>Neoaves</taxon>
        <taxon>Telluraves</taxon>
        <taxon>Coraciimorphae</taxon>
        <taxon>Piciformes</taxon>
        <taxon>Galbulidae</taxon>
        <taxon>Galbula</taxon>
    </lineage>
</organism>
<reference evidence="1 2" key="1">
    <citation type="submission" date="2019-09" db="EMBL/GenBank/DDBJ databases">
        <title>Bird 10,000 Genomes (B10K) Project - Family phase.</title>
        <authorList>
            <person name="Zhang G."/>
        </authorList>
    </citation>
    <scope>NUCLEOTIDE SEQUENCE [LARGE SCALE GENOMIC DNA]</scope>
    <source>
        <strain evidence="1">B10K-DU-001-62</strain>
        <tissue evidence="1">Muscle</tissue>
    </source>
</reference>
<dbReference type="EMBL" id="VWZX01003778">
    <property type="protein sequence ID" value="NXI38888.1"/>
    <property type="molecule type" value="Genomic_DNA"/>
</dbReference>
<proteinExistence type="predicted"/>
<evidence type="ECO:0000313" key="1">
    <source>
        <dbReference type="EMBL" id="NXI38888.1"/>
    </source>
</evidence>
<accession>A0A7K9SSI9</accession>
<protein>
    <submittedName>
        <fullName evidence="1">SI1L3 protein</fullName>
    </submittedName>
</protein>
<sequence length="63" mass="6805">FARGTEVFCSLGISNEFLVLLDLGAKEVVFNCFCGDVIGWSVDGATIKIFYGRGDHVFVRAGS</sequence>
<dbReference type="OrthoDB" id="9141161at2759"/>